<dbReference type="Proteomes" id="UP000197138">
    <property type="component" value="Unassembled WGS sequence"/>
</dbReference>
<protein>
    <submittedName>
        <fullName evidence="1">Uncharacterized protein</fullName>
    </submittedName>
</protein>
<sequence length="90" mass="9659">MSTRSQTPLMQVISPPILADISTAHSGVPIGHPPPTAQMASNLVDSACFTALEGMVNQLGTNMATNMTELMAMFRDQNRASLRLRSTSQL</sequence>
<reference evidence="2" key="1">
    <citation type="journal article" date="2017" name="Plant J.">
        <title>The pomegranate (Punica granatum L.) genome and the genomics of punicalagin biosynthesis.</title>
        <authorList>
            <person name="Qin G."/>
            <person name="Xu C."/>
            <person name="Ming R."/>
            <person name="Tang H."/>
            <person name="Guyot R."/>
            <person name="Kramer E.M."/>
            <person name="Hu Y."/>
            <person name="Yi X."/>
            <person name="Qi Y."/>
            <person name="Xu X."/>
            <person name="Gao Z."/>
            <person name="Pan H."/>
            <person name="Jian J."/>
            <person name="Tian Y."/>
            <person name="Yue Z."/>
            <person name="Xu Y."/>
        </authorList>
    </citation>
    <scope>NUCLEOTIDE SEQUENCE [LARGE SCALE GENOMIC DNA]</scope>
    <source>
        <strain evidence="2">cv. Dabenzi</strain>
    </source>
</reference>
<dbReference type="EMBL" id="MTKT01003257">
    <property type="protein sequence ID" value="OWM75350.1"/>
    <property type="molecule type" value="Genomic_DNA"/>
</dbReference>
<evidence type="ECO:0000313" key="1">
    <source>
        <dbReference type="EMBL" id="OWM75350.1"/>
    </source>
</evidence>
<evidence type="ECO:0000313" key="2">
    <source>
        <dbReference type="Proteomes" id="UP000197138"/>
    </source>
</evidence>
<dbReference type="AlphaFoldDB" id="A0A218WSK2"/>
<organism evidence="1 2">
    <name type="scientific">Punica granatum</name>
    <name type="common">Pomegranate</name>
    <dbReference type="NCBI Taxonomy" id="22663"/>
    <lineage>
        <taxon>Eukaryota</taxon>
        <taxon>Viridiplantae</taxon>
        <taxon>Streptophyta</taxon>
        <taxon>Embryophyta</taxon>
        <taxon>Tracheophyta</taxon>
        <taxon>Spermatophyta</taxon>
        <taxon>Magnoliopsida</taxon>
        <taxon>eudicotyledons</taxon>
        <taxon>Gunneridae</taxon>
        <taxon>Pentapetalae</taxon>
        <taxon>rosids</taxon>
        <taxon>malvids</taxon>
        <taxon>Myrtales</taxon>
        <taxon>Lythraceae</taxon>
        <taxon>Punica</taxon>
    </lineage>
</organism>
<accession>A0A218WSK2</accession>
<proteinExistence type="predicted"/>
<gene>
    <name evidence="1" type="ORF">CDL15_Pgr021066</name>
</gene>
<name>A0A218WSK2_PUNGR</name>
<comment type="caution">
    <text evidence="1">The sequence shown here is derived from an EMBL/GenBank/DDBJ whole genome shotgun (WGS) entry which is preliminary data.</text>
</comment>